<dbReference type="InterPro" id="IPR001320">
    <property type="entry name" value="Iontro_rcpt_C"/>
</dbReference>
<evidence type="ECO:0000256" key="9">
    <source>
        <dbReference type="ARBA" id="ARBA00023286"/>
    </source>
</evidence>
<reference evidence="13" key="1">
    <citation type="submission" date="2019-08" db="EMBL/GenBank/DDBJ databases">
        <title>The improved chromosome-level genome for the pearl oyster Pinctada fucata martensii using PacBio sequencing and Hi-C.</title>
        <authorList>
            <person name="Zheng Z."/>
        </authorList>
    </citation>
    <scope>NUCLEOTIDE SEQUENCE</scope>
    <source>
        <strain evidence="13">ZZ-2019</strain>
        <tissue evidence="13">Adductor muscle</tissue>
    </source>
</reference>
<evidence type="ECO:0000313" key="13">
    <source>
        <dbReference type="EMBL" id="KAK3091326.1"/>
    </source>
</evidence>
<dbReference type="AlphaFoldDB" id="A0AA88XZX0"/>
<sequence length="515" mass="59136">MHWYNAVGGSSTMLLLTPGSMIDDSYTFSFENLAYAIMNKMDPGIKVLFKEKEYQDITDLVTEIIYNTDSQNFVSIVSEKEYPILLKQILELNLDLPSRVWMFVSTKPDTSIWHQISDLCCRINVYVIGQLQRKEGINGTRADIIAAQLHLLSKRETVIDYIIPWSGYSGIIILAKQEARQHFNFSSAFTLGLWSTVGLTFILSCFLVFLFIKALNNARTYNNGQEGEGQNYNIDFKDVVWFLVSSSAFEGTRKIPKGHSIRILIAGFWIFINILMSVFLGNVAAFLMSSSLKVEINSFSDLIKQNTFQFSCWRDSSVEAHIHDMSHIEDHMHDVWTRVNLDNKTFSTADQTVWTHPLGDKYTKLWHGIVKSGFVNTTGEAVDRIMDENYMFITDSAIAEFLATDDCNLKTIGRKISARPYGFGIRKHSSLKENISRAYLDLQHLSEMHEIRRRWWKVRNDCPVGYDDKRMNLSEMAGCFFTVLFGSVLGIFVLNIEYFISKCKVRRKCTVFTDK</sequence>
<keyword evidence="3 11" id="KW-0812">Transmembrane</keyword>
<keyword evidence="8" id="KW-0325">Glycoprotein</keyword>
<dbReference type="Gene3D" id="3.40.190.10">
    <property type="entry name" value="Periplasmic binding protein-like II"/>
    <property type="match status" value="1"/>
</dbReference>
<keyword evidence="9" id="KW-1071">Ligand-gated ion channel</keyword>
<evidence type="ECO:0000256" key="2">
    <source>
        <dbReference type="ARBA" id="ARBA00022448"/>
    </source>
</evidence>
<organism evidence="13 14">
    <name type="scientific">Pinctada imbricata</name>
    <name type="common">Atlantic pearl-oyster</name>
    <name type="synonym">Pinctada martensii</name>
    <dbReference type="NCBI Taxonomy" id="66713"/>
    <lineage>
        <taxon>Eukaryota</taxon>
        <taxon>Metazoa</taxon>
        <taxon>Spiralia</taxon>
        <taxon>Lophotrochozoa</taxon>
        <taxon>Mollusca</taxon>
        <taxon>Bivalvia</taxon>
        <taxon>Autobranchia</taxon>
        <taxon>Pteriomorphia</taxon>
        <taxon>Pterioida</taxon>
        <taxon>Pterioidea</taxon>
        <taxon>Pteriidae</taxon>
        <taxon>Pinctada</taxon>
    </lineage>
</organism>
<dbReference type="SMART" id="SM00079">
    <property type="entry name" value="PBPe"/>
    <property type="match status" value="1"/>
</dbReference>
<dbReference type="GO" id="GO:0015276">
    <property type="term" value="F:ligand-gated monoatomic ion channel activity"/>
    <property type="evidence" value="ECO:0007669"/>
    <property type="project" value="InterPro"/>
</dbReference>
<evidence type="ECO:0000256" key="6">
    <source>
        <dbReference type="ARBA" id="ARBA00023136"/>
    </source>
</evidence>
<proteinExistence type="predicted"/>
<feature type="transmembrane region" description="Helical" evidence="11">
    <location>
        <begin position="263"/>
        <end position="288"/>
    </location>
</feature>
<keyword evidence="5" id="KW-0406">Ion transport</keyword>
<evidence type="ECO:0000256" key="8">
    <source>
        <dbReference type="ARBA" id="ARBA00023180"/>
    </source>
</evidence>
<keyword evidence="7" id="KW-0675">Receptor</keyword>
<evidence type="ECO:0000313" key="14">
    <source>
        <dbReference type="Proteomes" id="UP001186944"/>
    </source>
</evidence>
<evidence type="ECO:0000256" key="10">
    <source>
        <dbReference type="ARBA" id="ARBA00023303"/>
    </source>
</evidence>
<keyword evidence="6 11" id="KW-0472">Membrane</keyword>
<dbReference type="Proteomes" id="UP001186944">
    <property type="component" value="Unassembled WGS sequence"/>
</dbReference>
<dbReference type="Gene3D" id="1.10.287.70">
    <property type="match status" value="1"/>
</dbReference>
<evidence type="ECO:0000259" key="12">
    <source>
        <dbReference type="SMART" id="SM00079"/>
    </source>
</evidence>
<keyword evidence="4 11" id="KW-1133">Transmembrane helix</keyword>
<evidence type="ECO:0000256" key="1">
    <source>
        <dbReference type="ARBA" id="ARBA00004141"/>
    </source>
</evidence>
<dbReference type="InterPro" id="IPR015683">
    <property type="entry name" value="Ionotropic_Glu_rcpt"/>
</dbReference>
<evidence type="ECO:0000256" key="4">
    <source>
        <dbReference type="ARBA" id="ARBA00022989"/>
    </source>
</evidence>
<keyword evidence="14" id="KW-1185">Reference proteome</keyword>
<evidence type="ECO:0000256" key="3">
    <source>
        <dbReference type="ARBA" id="ARBA00022692"/>
    </source>
</evidence>
<dbReference type="EMBL" id="VSWD01000010">
    <property type="protein sequence ID" value="KAK3091326.1"/>
    <property type="molecule type" value="Genomic_DNA"/>
</dbReference>
<feature type="transmembrane region" description="Helical" evidence="11">
    <location>
        <begin position="191"/>
        <end position="212"/>
    </location>
</feature>
<evidence type="ECO:0000256" key="11">
    <source>
        <dbReference type="SAM" id="Phobius"/>
    </source>
</evidence>
<dbReference type="PANTHER" id="PTHR18966">
    <property type="entry name" value="IONOTROPIC GLUTAMATE RECEPTOR"/>
    <property type="match status" value="1"/>
</dbReference>
<evidence type="ECO:0000256" key="5">
    <source>
        <dbReference type="ARBA" id="ARBA00023065"/>
    </source>
</evidence>
<feature type="domain" description="Ionotropic glutamate receptor C-terminal" evidence="12">
    <location>
        <begin position="200"/>
        <end position="458"/>
    </location>
</feature>
<protein>
    <recommendedName>
        <fullName evidence="12">Ionotropic glutamate receptor C-terminal domain-containing protein</fullName>
    </recommendedName>
</protein>
<keyword evidence="10" id="KW-0407">Ion channel</keyword>
<feature type="transmembrane region" description="Helical" evidence="11">
    <location>
        <begin position="480"/>
        <end position="500"/>
    </location>
</feature>
<dbReference type="GO" id="GO:0016020">
    <property type="term" value="C:membrane"/>
    <property type="evidence" value="ECO:0007669"/>
    <property type="project" value="UniProtKB-SubCell"/>
</dbReference>
<accession>A0AA88XZX0</accession>
<gene>
    <name evidence="13" type="ORF">FSP39_018958</name>
</gene>
<comment type="caution">
    <text evidence="13">The sequence shown here is derived from an EMBL/GenBank/DDBJ whole genome shotgun (WGS) entry which is preliminary data.</text>
</comment>
<evidence type="ECO:0000256" key="7">
    <source>
        <dbReference type="ARBA" id="ARBA00023170"/>
    </source>
</evidence>
<dbReference type="SUPFAM" id="SSF53850">
    <property type="entry name" value="Periplasmic binding protein-like II"/>
    <property type="match status" value="1"/>
</dbReference>
<dbReference type="Pfam" id="PF00060">
    <property type="entry name" value="Lig_chan"/>
    <property type="match status" value="1"/>
</dbReference>
<name>A0AA88XZX0_PINIB</name>
<comment type="subcellular location">
    <subcellularLocation>
        <location evidence="1">Membrane</location>
        <topology evidence="1">Multi-pass membrane protein</topology>
    </subcellularLocation>
</comment>
<keyword evidence="2" id="KW-0813">Transport</keyword>